<reference evidence="8" key="1">
    <citation type="submission" date="2019-11" db="EMBL/GenBank/DDBJ databases">
        <title>Lipid analysis of CO2-rich subsurface aquifers suggests an autotrophy-based deep biosphere with lysolipids enriched in CPR bacteria.</title>
        <authorList>
            <person name="Probst A.J."/>
            <person name="Elling F.J."/>
            <person name="Castelle C.J."/>
            <person name="Zhu Q."/>
            <person name="Elvert M."/>
            <person name="Birarda G."/>
            <person name="Holman H.-Y."/>
            <person name="Lane K.R."/>
            <person name="Ladd B."/>
            <person name="Ryan M.C."/>
            <person name="Woyke T."/>
            <person name="Hinrichs K.-U."/>
            <person name="Banfield J.F."/>
        </authorList>
    </citation>
    <scope>NUCLEOTIDE SEQUENCE</scope>
    <source>
        <strain evidence="7">CG_2015-01_33_1645</strain>
        <strain evidence="8">CG_2015-04_33_537</strain>
    </source>
</reference>
<dbReference type="InterPro" id="IPR029041">
    <property type="entry name" value="FAD-linked_oxidoreductase-like"/>
</dbReference>
<dbReference type="GO" id="GO:0004489">
    <property type="term" value="F:methylenetetrahydrofolate reductase [NAD(P)H] activity"/>
    <property type="evidence" value="ECO:0007669"/>
    <property type="project" value="InterPro"/>
</dbReference>
<accession>A0A8J7YY02</accession>
<evidence type="ECO:0000256" key="6">
    <source>
        <dbReference type="ARBA" id="ARBA00023002"/>
    </source>
</evidence>
<dbReference type="Proteomes" id="UP000738826">
    <property type="component" value="Unassembled WGS sequence"/>
</dbReference>
<sequence>MYKITDIFKRKKKTFSFEFFPPKTEEGMKHLFETCDELKKYPDFFSVTYNPDGSSRERTLFVVNEIQKKFKIPVMHHLTCINYNERTL</sequence>
<evidence type="ECO:0000256" key="1">
    <source>
        <dbReference type="ARBA" id="ARBA00001974"/>
    </source>
</evidence>
<evidence type="ECO:0000256" key="3">
    <source>
        <dbReference type="ARBA" id="ARBA00006743"/>
    </source>
</evidence>
<comment type="pathway">
    <text evidence="2">One-carbon metabolism; tetrahydrofolate interconversion.</text>
</comment>
<dbReference type="InterPro" id="IPR003171">
    <property type="entry name" value="Mehydrof_redctse-like"/>
</dbReference>
<evidence type="ECO:0000256" key="5">
    <source>
        <dbReference type="ARBA" id="ARBA00022827"/>
    </source>
</evidence>
<keyword evidence="5" id="KW-0274">FAD</keyword>
<dbReference type="Gene3D" id="3.20.20.220">
    <property type="match status" value="1"/>
</dbReference>
<evidence type="ECO:0008006" key="10">
    <source>
        <dbReference type="Google" id="ProtNLM"/>
    </source>
</evidence>
<proteinExistence type="inferred from homology"/>
<dbReference type="AlphaFoldDB" id="A0A8J7YY02"/>
<keyword evidence="6" id="KW-0560">Oxidoreductase</keyword>
<keyword evidence="4" id="KW-0285">Flavoprotein</keyword>
<comment type="cofactor">
    <cofactor evidence="1">
        <name>FAD</name>
        <dbReference type="ChEBI" id="CHEBI:57692"/>
    </cofactor>
</comment>
<evidence type="ECO:0000256" key="2">
    <source>
        <dbReference type="ARBA" id="ARBA00004777"/>
    </source>
</evidence>
<dbReference type="EMBL" id="JAACQH010000139">
    <property type="protein sequence ID" value="NCS91960.1"/>
    <property type="molecule type" value="Genomic_DNA"/>
</dbReference>
<evidence type="ECO:0000256" key="4">
    <source>
        <dbReference type="ARBA" id="ARBA00022630"/>
    </source>
</evidence>
<dbReference type="UniPathway" id="UPA00193"/>
<dbReference type="GO" id="GO:0071949">
    <property type="term" value="F:FAD binding"/>
    <property type="evidence" value="ECO:0007669"/>
    <property type="project" value="TreeGrafter"/>
</dbReference>
<protein>
    <recommendedName>
        <fullName evidence="10">Methylenetetrahydrofolate reductase (NAD(P)H)</fullName>
    </recommendedName>
</protein>
<organism evidence="8 9">
    <name type="scientific">Candidatus Altarchaeum hamiconexum</name>
    <dbReference type="NCBI Taxonomy" id="1803513"/>
    <lineage>
        <taxon>Archaea</taxon>
        <taxon>Candidatus Altarchaeota</taxon>
        <taxon>Candidatus Altiarchaeia</taxon>
        <taxon>Candidatus Altarchaeales</taxon>
        <taxon>Candidatus Altarchaeaceae</taxon>
        <taxon>Candidatus Altarchaeum</taxon>
    </lineage>
</organism>
<dbReference type="PANTHER" id="PTHR45754">
    <property type="entry name" value="METHYLENETETRAHYDROFOLATE REDUCTASE"/>
    <property type="match status" value="1"/>
</dbReference>
<dbReference type="PANTHER" id="PTHR45754:SF3">
    <property type="entry name" value="METHYLENETETRAHYDROFOLATE REDUCTASE (NADPH)"/>
    <property type="match status" value="1"/>
</dbReference>
<dbReference type="Pfam" id="PF02219">
    <property type="entry name" value="MTHFR"/>
    <property type="match status" value="1"/>
</dbReference>
<evidence type="ECO:0000313" key="8">
    <source>
        <dbReference type="EMBL" id="NCS91960.1"/>
    </source>
</evidence>
<comment type="similarity">
    <text evidence="3">Belongs to the methylenetetrahydrofolate reductase family.</text>
</comment>
<gene>
    <name evidence="8" type="ORF">GW779_06155</name>
    <name evidence="7" type="ORF">GW910_04925</name>
</gene>
<dbReference type="Proteomes" id="UP000768163">
    <property type="component" value="Unassembled WGS sequence"/>
</dbReference>
<dbReference type="SUPFAM" id="SSF51730">
    <property type="entry name" value="FAD-linked oxidoreductase"/>
    <property type="match status" value="1"/>
</dbReference>
<comment type="caution">
    <text evidence="8">The sequence shown here is derived from an EMBL/GenBank/DDBJ whole genome shotgun (WGS) entry which is preliminary data.</text>
</comment>
<evidence type="ECO:0000313" key="7">
    <source>
        <dbReference type="EMBL" id="NCN65385.1"/>
    </source>
</evidence>
<dbReference type="GO" id="GO:0005829">
    <property type="term" value="C:cytosol"/>
    <property type="evidence" value="ECO:0007669"/>
    <property type="project" value="TreeGrafter"/>
</dbReference>
<dbReference type="EMBL" id="JAACVF010000134">
    <property type="protein sequence ID" value="NCN65385.1"/>
    <property type="molecule type" value="Genomic_DNA"/>
</dbReference>
<evidence type="ECO:0000313" key="9">
    <source>
        <dbReference type="Proteomes" id="UP000738826"/>
    </source>
</evidence>
<dbReference type="GO" id="GO:0009086">
    <property type="term" value="P:methionine biosynthetic process"/>
    <property type="evidence" value="ECO:0007669"/>
    <property type="project" value="TreeGrafter"/>
</dbReference>
<dbReference type="GO" id="GO:0035999">
    <property type="term" value="P:tetrahydrofolate interconversion"/>
    <property type="evidence" value="ECO:0007669"/>
    <property type="project" value="UniProtKB-UniPathway"/>
</dbReference>
<name>A0A8J7YY02_9ARCH</name>